<evidence type="ECO:0000256" key="6">
    <source>
        <dbReference type="ARBA" id="ARBA00022692"/>
    </source>
</evidence>
<evidence type="ECO:0000313" key="17">
    <source>
        <dbReference type="EMBL" id="SHN87857.1"/>
    </source>
</evidence>
<evidence type="ECO:0000256" key="14">
    <source>
        <dbReference type="ARBA" id="ARBA00023288"/>
    </source>
</evidence>
<evidence type="ECO:0000256" key="5">
    <source>
        <dbReference type="ARBA" id="ARBA00022597"/>
    </source>
</evidence>
<evidence type="ECO:0000256" key="9">
    <source>
        <dbReference type="ARBA" id="ARBA00023065"/>
    </source>
</evidence>
<accession>A0A1M7UY59</accession>
<keyword evidence="6" id="KW-0812">Transmembrane</keyword>
<evidence type="ECO:0000256" key="11">
    <source>
        <dbReference type="ARBA" id="ARBA00023136"/>
    </source>
</evidence>
<name>A0A1M7UY59_9BRAD</name>
<evidence type="ECO:0000256" key="1">
    <source>
        <dbReference type="ARBA" id="ARBA00004571"/>
    </source>
</evidence>
<evidence type="ECO:0000259" key="16">
    <source>
        <dbReference type="Pfam" id="PF22461"/>
    </source>
</evidence>
<dbReference type="GO" id="GO:0009279">
    <property type="term" value="C:cell outer membrane"/>
    <property type="evidence" value="ECO:0007669"/>
    <property type="project" value="UniProtKB-SubCell"/>
</dbReference>
<comment type="subcellular location">
    <subcellularLocation>
        <location evidence="1">Cell outer membrane</location>
        <topology evidence="1">Multi-pass membrane protein</topology>
    </subcellularLocation>
</comment>
<dbReference type="PANTHER" id="PTHR33619:SF3">
    <property type="entry name" value="POLYSACCHARIDE EXPORT PROTEIN GFCE-RELATED"/>
    <property type="match status" value="1"/>
</dbReference>
<dbReference type="GO" id="GO:0015288">
    <property type="term" value="F:porin activity"/>
    <property type="evidence" value="ECO:0007669"/>
    <property type="project" value="UniProtKB-KW"/>
</dbReference>
<dbReference type="InterPro" id="IPR054765">
    <property type="entry name" value="SLBB_dom"/>
</dbReference>
<comment type="similarity">
    <text evidence="2">Belongs to the BexD/CtrA/VexA family.</text>
</comment>
<proteinExistence type="inferred from homology"/>
<dbReference type="AlphaFoldDB" id="A0A1M7UY59"/>
<evidence type="ECO:0000256" key="8">
    <source>
        <dbReference type="ARBA" id="ARBA00023047"/>
    </source>
</evidence>
<keyword evidence="9" id="KW-0406">Ion transport</keyword>
<dbReference type="Proteomes" id="UP000184096">
    <property type="component" value="Chromosome I"/>
</dbReference>
<keyword evidence="13" id="KW-0998">Cell outer membrane</keyword>
<keyword evidence="11" id="KW-0472">Membrane</keyword>
<feature type="domain" description="SLBB" evidence="16">
    <location>
        <begin position="255"/>
        <end position="348"/>
    </location>
</feature>
<keyword evidence="14" id="KW-0449">Lipoprotein</keyword>
<dbReference type="Pfam" id="PF02563">
    <property type="entry name" value="Poly_export"/>
    <property type="match status" value="1"/>
</dbReference>
<protein>
    <submittedName>
        <fullName evidence="17">Polysaccharide export outer membrane protein</fullName>
    </submittedName>
</protein>
<evidence type="ECO:0000256" key="12">
    <source>
        <dbReference type="ARBA" id="ARBA00023139"/>
    </source>
</evidence>
<gene>
    <name evidence="17" type="ORF">SAMN05444170_7411</name>
</gene>
<keyword evidence="7" id="KW-0732">Signal</keyword>
<dbReference type="Gene3D" id="3.30.1950.10">
    <property type="entry name" value="wza like domain"/>
    <property type="match status" value="1"/>
</dbReference>
<sequence>MPAFFLMAALGGCGWMSVTGPSATDILSGQHDPVSVNYAVVKVTPKVIEVQSRNLPRLTAFRENQRPRDITFGIGDILGVTIFEAASGGLFIPAEGGVRPGNFVTIPNQAVDIHGNISIPYAGSVRANGRTQVEVQDAIVTALKNRAIEPQVVVSLVEQKTSMISILGEGRSARIPATATPERMLDVISRAGLVATAGTATGAAGAETWVILERNGRRAIAPFGALVYESANNIYVHPNDTIYLYREPQTFLSFGAVGTQQQVPFGTWRLSLAEAISKAGGLLDVQADPASVFLYRGEARDVAEAMGIDCRPYEGPVIPVIYTINLRDPAGYFLASSFEMRNKDILYVSNAFSVESTKFMTWLTTVNTTIQGPITTATSAYGLRNIIQGAGAVPSVITAGATTVTTP</sequence>
<reference evidence="18" key="1">
    <citation type="submission" date="2016-11" db="EMBL/GenBank/DDBJ databases">
        <authorList>
            <person name="Varghese N."/>
            <person name="Submissions S."/>
        </authorList>
    </citation>
    <scope>NUCLEOTIDE SEQUENCE [LARGE SCALE GENOMIC DNA]</scope>
    <source>
        <strain evidence="18">GAS401</strain>
    </source>
</reference>
<keyword evidence="4" id="KW-1134">Transmembrane beta strand</keyword>
<keyword evidence="12" id="KW-0564">Palmitate</keyword>
<dbReference type="Pfam" id="PF22461">
    <property type="entry name" value="SLBB_2"/>
    <property type="match status" value="1"/>
</dbReference>
<keyword evidence="5" id="KW-0762">Sugar transport</keyword>
<evidence type="ECO:0000256" key="4">
    <source>
        <dbReference type="ARBA" id="ARBA00022452"/>
    </source>
</evidence>
<dbReference type="GO" id="GO:0015159">
    <property type="term" value="F:polysaccharide transmembrane transporter activity"/>
    <property type="evidence" value="ECO:0007669"/>
    <property type="project" value="InterPro"/>
</dbReference>
<keyword evidence="18" id="KW-1185">Reference proteome</keyword>
<dbReference type="Gene3D" id="3.10.560.10">
    <property type="entry name" value="Outer membrane lipoprotein wza domain like"/>
    <property type="match status" value="2"/>
</dbReference>
<organism evidence="17 18">
    <name type="scientific">Bradyrhizobium erythrophlei</name>
    <dbReference type="NCBI Taxonomy" id="1437360"/>
    <lineage>
        <taxon>Bacteria</taxon>
        <taxon>Pseudomonadati</taxon>
        <taxon>Pseudomonadota</taxon>
        <taxon>Alphaproteobacteria</taxon>
        <taxon>Hyphomicrobiales</taxon>
        <taxon>Nitrobacteraceae</taxon>
        <taxon>Bradyrhizobium</taxon>
    </lineage>
</organism>
<evidence type="ECO:0000259" key="15">
    <source>
        <dbReference type="Pfam" id="PF02563"/>
    </source>
</evidence>
<keyword evidence="8" id="KW-0625">Polysaccharide transport</keyword>
<evidence type="ECO:0000256" key="3">
    <source>
        <dbReference type="ARBA" id="ARBA00022448"/>
    </source>
</evidence>
<feature type="domain" description="Polysaccharide export protein N-terminal" evidence="15">
    <location>
        <begin position="66"/>
        <end position="156"/>
    </location>
</feature>
<dbReference type="InterPro" id="IPR049712">
    <property type="entry name" value="Poly_export"/>
</dbReference>
<dbReference type="GO" id="GO:0046930">
    <property type="term" value="C:pore complex"/>
    <property type="evidence" value="ECO:0007669"/>
    <property type="project" value="UniProtKB-KW"/>
</dbReference>
<dbReference type="InterPro" id="IPR003715">
    <property type="entry name" value="Poly_export_N"/>
</dbReference>
<evidence type="ECO:0000256" key="2">
    <source>
        <dbReference type="ARBA" id="ARBA00009450"/>
    </source>
</evidence>
<dbReference type="PANTHER" id="PTHR33619">
    <property type="entry name" value="POLYSACCHARIDE EXPORT PROTEIN GFCE-RELATED"/>
    <property type="match status" value="1"/>
</dbReference>
<evidence type="ECO:0000313" key="18">
    <source>
        <dbReference type="Proteomes" id="UP000184096"/>
    </source>
</evidence>
<dbReference type="GO" id="GO:0006811">
    <property type="term" value="P:monoatomic ion transport"/>
    <property type="evidence" value="ECO:0007669"/>
    <property type="project" value="UniProtKB-KW"/>
</dbReference>
<dbReference type="EMBL" id="LT670849">
    <property type="protein sequence ID" value="SHN87857.1"/>
    <property type="molecule type" value="Genomic_DNA"/>
</dbReference>
<keyword evidence="10" id="KW-0626">Porin</keyword>
<evidence type="ECO:0000256" key="10">
    <source>
        <dbReference type="ARBA" id="ARBA00023114"/>
    </source>
</evidence>
<evidence type="ECO:0000256" key="7">
    <source>
        <dbReference type="ARBA" id="ARBA00022729"/>
    </source>
</evidence>
<evidence type="ECO:0000256" key="13">
    <source>
        <dbReference type="ARBA" id="ARBA00023237"/>
    </source>
</evidence>
<keyword evidence="3" id="KW-0813">Transport</keyword>